<sequence length="294" mass="32452">MHLTYIVELGLEEMETTAPQNPLKESWNPNVGTSSLTVQSQSNPTWDFNATGMGTAAVAAVTVASPVTAVISPPTPLPAVETRTLLFQNQNQVVFNHFYNPDNAYLHNVSYTDSPPEIFADLVNLGWDMNAESPWDLFNIDAMMGAQPVMGLDGGSTSGEGVGGGKEGNNLDFFCLLKEYMLLDLGDHTYKNEEAIRQLWLKPPAPSCSTSYVFNSCKLILKLIEFKLTLRGLDVDSLLEWKAVGERQRFVPSNNVKKDGRLVELERLKEHARKTGGIIDSIHVDGVAEYNDDE</sequence>
<accession>A0A4S8KWK0</accession>
<keyword evidence="2" id="KW-1185">Reference proteome</keyword>
<gene>
    <name evidence="1" type="ORF">K435DRAFT_810301</name>
</gene>
<dbReference type="OrthoDB" id="4664297at2759"/>
<evidence type="ECO:0000313" key="2">
    <source>
        <dbReference type="Proteomes" id="UP000297245"/>
    </source>
</evidence>
<dbReference type="Proteomes" id="UP000297245">
    <property type="component" value="Unassembled WGS sequence"/>
</dbReference>
<dbReference type="AlphaFoldDB" id="A0A4S8KWK0"/>
<name>A0A4S8KWK0_DENBC</name>
<organism evidence="1 2">
    <name type="scientific">Dendrothele bispora (strain CBS 962.96)</name>
    <dbReference type="NCBI Taxonomy" id="1314807"/>
    <lineage>
        <taxon>Eukaryota</taxon>
        <taxon>Fungi</taxon>
        <taxon>Dikarya</taxon>
        <taxon>Basidiomycota</taxon>
        <taxon>Agaricomycotina</taxon>
        <taxon>Agaricomycetes</taxon>
        <taxon>Agaricomycetidae</taxon>
        <taxon>Agaricales</taxon>
        <taxon>Agaricales incertae sedis</taxon>
        <taxon>Dendrothele</taxon>
    </lineage>
</organism>
<proteinExistence type="predicted"/>
<evidence type="ECO:0000313" key="1">
    <source>
        <dbReference type="EMBL" id="THU79928.1"/>
    </source>
</evidence>
<protein>
    <submittedName>
        <fullName evidence="1">Uncharacterized protein</fullName>
    </submittedName>
</protein>
<dbReference type="EMBL" id="ML179959">
    <property type="protein sequence ID" value="THU79928.1"/>
    <property type="molecule type" value="Genomic_DNA"/>
</dbReference>
<reference evidence="1 2" key="1">
    <citation type="journal article" date="2019" name="Nat. Ecol. Evol.">
        <title>Megaphylogeny resolves global patterns of mushroom evolution.</title>
        <authorList>
            <person name="Varga T."/>
            <person name="Krizsan K."/>
            <person name="Foldi C."/>
            <person name="Dima B."/>
            <person name="Sanchez-Garcia M."/>
            <person name="Sanchez-Ramirez S."/>
            <person name="Szollosi G.J."/>
            <person name="Szarkandi J.G."/>
            <person name="Papp V."/>
            <person name="Albert L."/>
            <person name="Andreopoulos W."/>
            <person name="Angelini C."/>
            <person name="Antonin V."/>
            <person name="Barry K.W."/>
            <person name="Bougher N.L."/>
            <person name="Buchanan P."/>
            <person name="Buyck B."/>
            <person name="Bense V."/>
            <person name="Catcheside P."/>
            <person name="Chovatia M."/>
            <person name="Cooper J."/>
            <person name="Damon W."/>
            <person name="Desjardin D."/>
            <person name="Finy P."/>
            <person name="Geml J."/>
            <person name="Haridas S."/>
            <person name="Hughes K."/>
            <person name="Justo A."/>
            <person name="Karasinski D."/>
            <person name="Kautmanova I."/>
            <person name="Kiss B."/>
            <person name="Kocsube S."/>
            <person name="Kotiranta H."/>
            <person name="LaButti K.M."/>
            <person name="Lechner B.E."/>
            <person name="Liimatainen K."/>
            <person name="Lipzen A."/>
            <person name="Lukacs Z."/>
            <person name="Mihaltcheva S."/>
            <person name="Morgado L.N."/>
            <person name="Niskanen T."/>
            <person name="Noordeloos M.E."/>
            <person name="Ohm R.A."/>
            <person name="Ortiz-Santana B."/>
            <person name="Ovrebo C."/>
            <person name="Racz N."/>
            <person name="Riley R."/>
            <person name="Savchenko A."/>
            <person name="Shiryaev A."/>
            <person name="Soop K."/>
            <person name="Spirin V."/>
            <person name="Szebenyi C."/>
            <person name="Tomsovsky M."/>
            <person name="Tulloss R.E."/>
            <person name="Uehling J."/>
            <person name="Grigoriev I.V."/>
            <person name="Vagvolgyi C."/>
            <person name="Papp T."/>
            <person name="Martin F.M."/>
            <person name="Miettinen O."/>
            <person name="Hibbett D.S."/>
            <person name="Nagy L.G."/>
        </authorList>
    </citation>
    <scope>NUCLEOTIDE SEQUENCE [LARGE SCALE GENOMIC DNA]</scope>
    <source>
        <strain evidence="1 2">CBS 962.96</strain>
    </source>
</reference>